<keyword evidence="4" id="KW-1185">Reference proteome</keyword>
<dbReference type="VEuPathDB" id="FungiDB:PTTG_08108"/>
<organism evidence="2">
    <name type="scientific">Puccinia triticina (isolate 1-1 / race 1 (BBBD))</name>
    <name type="common">Brown leaf rust fungus</name>
    <dbReference type="NCBI Taxonomy" id="630390"/>
    <lineage>
        <taxon>Eukaryota</taxon>
        <taxon>Fungi</taxon>
        <taxon>Dikarya</taxon>
        <taxon>Basidiomycota</taxon>
        <taxon>Pucciniomycotina</taxon>
        <taxon>Pucciniomycetes</taxon>
        <taxon>Pucciniales</taxon>
        <taxon>Pucciniaceae</taxon>
        <taxon>Puccinia</taxon>
    </lineage>
</organism>
<reference evidence="2" key="1">
    <citation type="submission" date="2009-11" db="EMBL/GenBank/DDBJ databases">
        <authorList>
            <consortium name="The Broad Institute Genome Sequencing Platform"/>
            <person name="Ward D."/>
            <person name="Feldgarden M."/>
            <person name="Earl A."/>
            <person name="Young S.K."/>
            <person name="Zeng Q."/>
            <person name="Koehrsen M."/>
            <person name="Alvarado L."/>
            <person name="Berlin A."/>
            <person name="Bochicchio J."/>
            <person name="Borenstein D."/>
            <person name="Chapman S.B."/>
            <person name="Chen Z."/>
            <person name="Engels R."/>
            <person name="Freedman E."/>
            <person name="Gellesch M."/>
            <person name="Goldberg J."/>
            <person name="Griggs A."/>
            <person name="Gujja S."/>
            <person name="Heilman E."/>
            <person name="Heiman D."/>
            <person name="Hepburn T."/>
            <person name="Howarth C."/>
            <person name="Jen D."/>
            <person name="Larson L."/>
            <person name="Lewis B."/>
            <person name="Mehta T."/>
            <person name="Park D."/>
            <person name="Pearson M."/>
            <person name="Roberts A."/>
            <person name="Saif S."/>
            <person name="Shea T."/>
            <person name="Shenoy N."/>
            <person name="Sisk P."/>
            <person name="Stolte C."/>
            <person name="Sykes S."/>
            <person name="Thomson T."/>
            <person name="Walk T."/>
            <person name="White J."/>
            <person name="Yandava C."/>
            <person name="Izard J."/>
            <person name="Baranova O.V."/>
            <person name="Blanton J.M."/>
            <person name="Tanner A.C."/>
            <person name="Dewhirst F.E."/>
            <person name="Haas B."/>
            <person name="Nusbaum C."/>
            <person name="Birren B."/>
        </authorList>
    </citation>
    <scope>NUCLEOTIDE SEQUENCE [LARGE SCALE GENOMIC DNA]</scope>
    <source>
        <strain evidence="2">1-1 BBBD Race 1</strain>
    </source>
</reference>
<name>A0A0C4F4R8_PUCT1</name>
<dbReference type="Proteomes" id="UP000005240">
    <property type="component" value="Unassembled WGS sequence"/>
</dbReference>
<feature type="compositionally biased region" description="Polar residues" evidence="1">
    <location>
        <begin position="113"/>
        <end position="128"/>
    </location>
</feature>
<feature type="region of interest" description="Disordered" evidence="1">
    <location>
        <begin position="60"/>
        <end position="80"/>
    </location>
</feature>
<dbReference type="AlphaFoldDB" id="A0A0C4F4R8"/>
<reference evidence="3" key="4">
    <citation type="submission" date="2025-05" db="UniProtKB">
        <authorList>
            <consortium name="EnsemblFungi"/>
        </authorList>
    </citation>
    <scope>IDENTIFICATION</scope>
    <source>
        <strain evidence="3">isolate 1-1 / race 1 (BBBD)</strain>
    </source>
</reference>
<feature type="region of interest" description="Disordered" evidence="1">
    <location>
        <begin position="108"/>
        <end position="217"/>
    </location>
</feature>
<accession>A0A0C4F4R8</accession>
<proteinExistence type="predicted"/>
<sequence length="217" mass="23718">MPLLKGKMRQEEDSDSDESFHCCGRPEDLLEDFRSSMEAPKPDGNEICVPEDQEYYLYSAGLERQKSPGNGPNRGSCSSIHAIPRCSTVYSSDSDRTRVASPLLIIKTGETVLPSSSPDIRNNRVQSGQPSAAPKPKKKQKWKIPIRPPQSFLRMAISPSEDCPPSPELPTAEASALHGPPPSTSSRRRRGLVFTPSSLPQELKELAETQDSDGSGT</sequence>
<evidence type="ECO:0000313" key="3">
    <source>
        <dbReference type="EnsemblFungi" id="PTTG_08108-t43_1-p1"/>
    </source>
</evidence>
<dbReference type="EnsemblFungi" id="PTTG_08108-t43_1">
    <property type="protein sequence ID" value="PTTG_08108-t43_1-p1"/>
    <property type="gene ID" value="PTTG_08108"/>
</dbReference>
<feature type="compositionally biased region" description="Basic residues" evidence="1">
    <location>
        <begin position="135"/>
        <end position="144"/>
    </location>
</feature>
<feature type="compositionally biased region" description="Polar residues" evidence="1">
    <location>
        <begin position="67"/>
        <end position="79"/>
    </location>
</feature>
<feature type="region of interest" description="Disordered" evidence="1">
    <location>
        <begin position="1"/>
        <end position="22"/>
    </location>
</feature>
<evidence type="ECO:0000256" key="1">
    <source>
        <dbReference type="SAM" id="MobiDB-lite"/>
    </source>
</evidence>
<evidence type="ECO:0000313" key="2">
    <source>
        <dbReference type="EMBL" id="OAV90534.1"/>
    </source>
</evidence>
<dbReference type="EMBL" id="ADAS02000099">
    <property type="protein sequence ID" value="OAV90534.1"/>
    <property type="molecule type" value="Genomic_DNA"/>
</dbReference>
<dbReference type="OrthoDB" id="2507798at2759"/>
<evidence type="ECO:0000313" key="4">
    <source>
        <dbReference type="Proteomes" id="UP000005240"/>
    </source>
</evidence>
<reference evidence="3 4" key="3">
    <citation type="journal article" date="2017" name="G3 (Bethesda)">
        <title>Comparative analysis highlights variable genome content of wheat rusts and divergence of the mating loci.</title>
        <authorList>
            <person name="Cuomo C.A."/>
            <person name="Bakkeren G."/>
            <person name="Khalil H.B."/>
            <person name="Panwar V."/>
            <person name="Joly D."/>
            <person name="Linning R."/>
            <person name="Sakthikumar S."/>
            <person name="Song X."/>
            <person name="Adiconis X."/>
            <person name="Fan L."/>
            <person name="Goldberg J.M."/>
            <person name="Levin J.Z."/>
            <person name="Young S."/>
            <person name="Zeng Q."/>
            <person name="Anikster Y."/>
            <person name="Bruce M."/>
            <person name="Wang M."/>
            <person name="Yin C."/>
            <person name="McCallum B."/>
            <person name="Szabo L.J."/>
            <person name="Hulbert S."/>
            <person name="Chen X."/>
            <person name="Fellers J.P."/>
        </authorList>
    </citation>
    <scope>NUCLEOTIDE SEQUENCE</scope>
    <source>
        <strain evidence="3">isolate 1-1 / race 1 (BBBD)</strain>
        <strain evidence="4">Isolate 1-1 / race 1 (BBBD)</strain>
    </source>
</reference>
<protein>
    <submittedName>
        <fullName evidence="2 3">Uncharacterized protein</fullName>
    </submittedName>
</protein>
<gene>
    <name evidence="2" type="ORF">PTTG_08108</name>
</gene>
<reference evidence="2" key="2">
    <citation type="submission" date="2016-05" db="EMBL/GenBank/DDBJ databases">
        <title>Comparative analysis highlights variable genome content of wheat rusts and divergence of the mating loci.</title>
        <authorList>
            <person name="Cuomo C.A."/>
            <person name="Bakkeren G."/>
            <person name="Szabo L."/>
            <person name="Khalil H."/>
            <person name="Joly D."/>
            <person name="Goldberg J."/>
            <person name="Young S."/>
            <person name="Zeng Q."/>
            <person name="Fellers J."/>
        </authorList>
    </citation>
    <scope>NUCLEOTIDE SEQUENCE [LARGE SCALE GENOMIC DNA]</scope>
    <source>
        <strain evidence="2">1-1 BBBD Race 1</strain>
    </source>
</reference>